<feature type="domain" description="ABC transporter" evidence="11">
    <location>
        <begin position="42"/>
        <end position="272"/>
    </location>
</feature>
<dbReference type="NCBIfam" id="NF010060">
    <property type="entry name" value="PRK13537.1"/>
    <property type="match status" value="1"/>
</dbReference>
<dbReference type="InterPro" id="IPR027417">
    <property type="entry name" value="P-loop_NTPase"/>
</dbReference>
<evidence type="ECO:0000256" key="8">
    <source>
        <dbReference type="ARBA" id="ARBA00022967"/>
    </source>
</evidence>
<dbReference type="Gene3D" id="3.40.50.300">
    <property type="entry name" value="P-loop containing nucleotide triphosphate hydrolases"/>
    <property type="match status" value="1"/>
</dbReference>
<dbReference type="Proteomes" id="UP001194539">
    <property type="component" value="Unassembled WGS sequence"/>
</dbReference>
<keyword evidence="9" id="KW-0472">Membrane</keyword>
<dbReference type="CDD" id="cd03263">
    <property type="entry name" value="ABC_subfamily_A"/>
    <property type="match status" value="1"/>
</dbReference>
<evidence type="ECO:0000256" key="2">
    <source>
        <dbReference type="ARBA" id="ARBA00022448"/>
    </source>
</evidence>
<evidence type="ECO:0000259" key="11">
    <source>
        <dbReference type="PROSITE" id="PS50893"/>
    </source>
</evidence>
<keyword evidence="7 12" id="KW-0067">ATP-binding</keyword>
<evidence type="ECO:0000256" key="5">
    <source>
        <dbReference type="ARBA" id="ARBA00022519"/>
    </source>
</evidence>
<evidence type="ECO:0000256" key="1">
    <source>
        <dbReference type="ARBA" id="ARBA00005417"/>
    </source>
</evidence>
<evidence type="ECO:0000256" key="3">
    <source>
        <dbReference type="ARBA" id="ARBA00022458"/>
    </source>
</evidence>
<evidence type="ECO:0000313" key="12">
    <source>
        <dbReference type="EMBL" id="MBH5386382.1"/>
    </source>
</evidence>
<accession>A0ABS0NZE5</accession>
<dbReference type="InterPro" id="IPR003439">
    <property type="entry name" value="ABC_transporter-like_ATP-bd"/>
</dbReference>
<dbReference type="Pfam" id="PF00005">
    <property type="entry name" value="ABC_tran"/>
    <property type="match status" value="1"/>
</dbReference>
<comment type="similarity">
    <text evidence="1">Belongs to the ABC transporter superfamily.</text>
</comment>
<sequence>MRNRRMLGRVEAAPISRRTIAMEPAPVTPADRGAERVSNVAIDFTAVKKSYGEKVVVDQLSFTVASGECFGLLGPNGAGKSTIARLILGMSSPEAGKITVLGEKVPARARLARRRIGVVPQADNLDLEFTVRENLLVFGRYFGMTAKDVEKITPSLLEFARLESKADARVTELSGGMKRRLTLARALINDPEILILDEPTTGLDPHARHLIWERLRALLSRGKTILLTTHFMEEAERLCDRLCVLEAGRKIAEGPPHTLIDEQIGCPVIEVYGGDPNELCALVKPLAQRTEISGETLFCYAPDPEQVLARLRGRTGLRVLQRPPNLEDVFLRLTGREMRD</sequence>
<evidence type="ECO:0000256" key="6">
    <source>
        <dbReference type="ARBA" id="ARBA00022741"/>
    </source>
</evidence>
<keyword evidence="13" id="KW-1185">Reference proteome</keyword>
<dbReference type="PROSITE" id="PS50893">
    <property type="entry name" value="ABC_TRANSPORTER_2"/>
    <property type="match status" value="1"/>
</dbReference>
<keyword evidence="5" id="KW-0997">Cell inner membrane</keyword>
<keyword evidence="2" id="KW-0813">Transport</keyword>
<dbReference type="InterPro" id="IPR003593">
    <property type="entry name" value="AAA+_ATPase"/>
</dbReference>
<name>A0ABS0NZE5_9BRAD</name>
<dbReference type="PANTHER" id="PTHR42711:SF5">
    <property type="entry name" value="ABC TRANSPORTER ATP-BINDING PROTEIN NATA"/>
    <property type="match status" value="1"/>
</dbReference>
<dbReference type="PANTHER" id="PTHR42711">
    <property type="entry name" value="ABC TRANSPORTER ATP-BINDING PROTEIN"/>
    <property type="match status" value="1"/>
</dbReference>
<evidence type="ECO:0000256" key="9">
    <source>
        <dbReference type="ARBA" id="ARBA00023136"/>
    </source>
</evidence>
<evidence type="ECO:0000313" key="13">
    <source>
        <dbReference type="Proteomes" id="UP001194539"/>
    </source>
</evidence>
<organism evidence="12 13">
    <name type="scientific">Bradyrhizobium diversitatis</name>
    <dbReference type="NCBI Taxonomy" id="2755406"/>
    <lineage>
        <taxon>Bacteria</taxon>
        <taxon>Pseudomonadati</taxon>
        <taxon>Pseudomonadota</taxon>
        <taxon>Alphaproteobacteria</taxon>
        <taxon>Hyphomicrobiales</taxon>
        <taxon>Nitrobacteraceae</taxon>
        <taxon>Bradyrhizobium</taxon>
    </lineage>
</organism>
<keyword evidence="8" id="KW-1278">Translocase</keyword>
<evidence type="ECO:0000256" key="7">
    <source>
        <dbReference type="ARBA" id="ARBA00022840"/>
    </source>
</evidence>
<keyword evidence="3" id="KW-0536">Nodulation</keyword>
<comment type="function">
    <text evidence="10">Involved in beta-(1--&gt;2)glucan export. Transmembrane domains (TMD) form a pore in the inner membrane and the ATP-binding domain (NBD) is responsible for energy generation.</text>
</comment>
<dbReference type="NCBIfam" id="NF010059">
    <property type="entry name" value="PRK13536.1"/>
    <property type="match status" value="1"/>
</dbReference>
<dbReference type="PROSITE" id="PS00211">
    <property type="entry name" value="ABC_TRANSPORTER_1"/>
    <property type="match status" value="1"/>
</dbReference>
<dbReference type="GO" id="GO:0005524">
    <property type="term" value="F:ATP binding"/>
    <property type="evidence" value="ECO:0007669"/>
    <property type="project" value="UniProtKB-KW"/>
</dbReference>
<dbReference type="SMART" id="SM00382">
    <property type="entry name" value="AAA"/>
    <property type="match status" value="1"/>
</dbReference>
<reference evidence="12 13" key="1">
    <citation type="submission" date="2020-07" db="EMBL/GenBank/DDBJ databases">
        <title>Bradyrhizobium diversity isolated from nodules of indigenous legumes of Western Australia.</title>
        <authorList>
            <person name="Klepa M.S."/>
        </authorList>
    </citation>
    <scope>NUCLEOTIDE SEQUENCE [LARGE SCALE GENOMIC DNA]</scope>
    <source>
        <strain evidence="12 13">CNPSo 4019</strain>
    </source>
</reference>
<dbReference type="NCBIfam" id="TIGR01288">
    <property type="entry name" value="nodI"/>
    <property type="match status" value="1"/>
</dbReference>
<evidence type="ECO:0000256" key="4">
    <source>
        <dbReference type="ARBA" id="ARBA00022475"/>
    </source>
</evidence>
<dbReference type="InterPro" id="IPR005978">
    <property type="entry name" value="ABC_transptNodI"/>
</dbReference>
<dbReference type="EMBL" id="JACEGD010000007">
    <property type="protein sequence ID" value="MBH5386382.1"/>
    <property type="molecule type" value="Genomic_DNA"/>
</dbReference>
<evidence type="ECO:0000256" key="10">
    <source>
        <dbReference type="ARBA" id="ARBA00024722"/>
    </source>
</evidence>
<dbReference type="InterPro" id="IPR017871">
    <property type="entry name" value="ABC_transporter-like_CS"/>
</dbReference>
<dbReference type="SUPFAM" id="SSF52540">
    <property type="entry name" value="P-loop containing nucleoside triphosphate hydrolases"/>
    <property type="match status" value="1"/>
</dbReference>
<comment type="caution">
    <text evidence="12">The sequence shown here is derived from an EMBL/GenBank/DDBJ whole genome shotgun (WGS) entry which is preliminary data.</text>
</comment>
<gene>
    <name evidence="12" type="primary">nodI</name>
    <name evidence="12" type="ORF">H1B27_08805</name>
</gene>
<dbReference type="InterPro" id="IPR050763">
    <property type="entry name" value="ABC_transporter_ATP-binding"/>
</dbReference>
<protein>
    <submittedName>
        <fullName evidence="12">Nodulation factor ABC transporter ATP-binding protein NodI</fullName>
    </submittedName>
</protein>
<keyword evidence="4" id="KW-1003">Cell membrane</keyword>
<keyword evidence="6" id="KW-0547">Nucleotide-binding</keyword>
<proteinExistence type="inferred from homology"/>